<reference evidence="2 3" key="1">
    <citation type="submission" date="2022-10" db="EMBL/GenBank/DDBJ databases">
        <title>Sinirhodobacter sp. nov., isolated from ocean surface sediments.</title>
        <authorList>
            <person name="He W."/>
            <person name="Wang L."/>
            <person name="Zhang D.-F."/>
        </authorList>
    </citation>
    <scope>NUCLEOTIDE SEQUENCE [LARGE SCALE GENOMIC DNA]</scope>
    <source>
        <strain evidence="2 3">WL0115</strain>
    </source>
</reference>
<evidence type="ECO:0000313" key="2">
    <source>
        <dbReference type="EMBL" id="MCV2879005.1"/>
    </source>
</evidence>
<protein>
    <submittedName>
        <fullName evidence="2">Uncharacterized protein</fullName>
    </submittedName>
</protein>
<accession>A0ABT2ZZ32</accession>
<evidence type="ECO:0000313" key="3">
    <source>
        <dbReference type="Proteomes" id="UP001526166"/>
    </source>
</evidence>
<keyword evidence="3" id="KW-1185">Reference proteome</keyword>
<name>A0ABT2ZZ32_9RHOB</name>
<dbReference type="EMBL" id="JAOWKW010000006">
    <property type="protein sequence ID" value="MCV2879005.1"/>
    <property type="molecule type" value="Genomic_DNA"/>
</dbReference>
<organism evidence="2 3">
    <name type="scientific">Sedimentimonas flavescens</name>
    <dbReference type="NCBI Taxonomy" id="2851012"/>
    <lineage>
        <taxon>Bacteria</taxon>
        <taxon>Pseudomonadati</taxon>
        <taxon>Pseudomonadota</taxon>
        <taxon>Alphaproteobacteria</taxon>
        <taxon>Rhodobacterales</taxon>
        <taxon>Rhodobacter group</taxon>
        <taxon>Sedimentimonas</taxon>
    </lineage>
</organism>
<dbReference type="Proteomes" id="UP001526166">
    <property type="component" value="Unassembled WGS sequence"/>
</dbReference>
<gene>
    <name evidence="2" type="ORF">OE699_09060</name>
</gene>
<dbReference type="RefSeq" id="WP_263847782.1">
    <property type="nucleotide sequence ID" value="NZ_JAOWKW010000006.1"/>
</dbReference>
<comment type="caution">
    <text evidence="2">The sequence shown here is derived from an EMBL/GenBank/DDBJ whole genome shotgun (WGS) entry which is preliminary data.</text>
</comment>
<feature type="region of interest" description="Disordered" evidence="1">
    <location>
        <begin position="12"/>
        <end position="42"/>
    </location>
</feature>
<sequence>MALSFDGCELVRAGGRAGKGRPQATGTQYRGPAPTSKSGEDGTAFAVEALAQAGAIIHVDNSAHAPLNKRPERVWQ</sequence>
<proteinExistence type="predicted"/>
<evidence type="ECO:0000256" key="1">
    <source>
        <dbReference type="SAM" id="MobiDB-lite"/>
    </source>
</evidence>